<comment type="subcellular location">
    <subcellularLocation>
        <location evidence="1">Cell membrane</location>
        <topology evidence="1">Multi-pass membrane protein</topology>
    </subcellularLocation>
</comment>
<evidence type="ECO:0000256" key="7">
    <source>
        <dbReference type="ARBA" id="ARBA00022989"/>
    </source>
</evidence>
<dbReference type="SUPFAM" id="SSF103473">
    <property type="entry name" value="MFS general substrate transporter"/>
    <property type="match status" value="2"/>
</dbReference>
<feature type="transmembrane region" description="Helical" evidence="10">
    <location>
        <begin position="335"/>
        <end position="354"/>
    </location>
</feature>
<dbReference type="InterPro" id="IPR020846">
    <property type="entry name" value="MFS_dom"/>
</dbReference>
<comment type="similarity">
    <text evidence="2">Belongs to the major facilitator superfamily. TCR/Tet family.</text>
</comment>
<evidence type="ECO:0000256" key="6">
    <source>
        <dbReference type="ARBA" id="ARBA00022692"/>
    </source>
</evidence>
<dbReference type="PANTHER" id="PTHR42718:SF9">
    <property type="entry name" value="MAJOR FACILITATOR SUPERFAMILY MULTIDRUG TRANSPORTER MFSC"/>
    <property type="match status" value="1"/>
</dbReference>
<feature type="transmembrane region" description="Helical" evidence="10">
    <location>
        <begin position="270"/>
        <end position="295"/>
    </location>
</feature>
<dbReference type="PANTHER" id="PTHR42718">
    <property type="entry name" value="MAJOR FACILITATOR SUPERFAMILY MULTIDRUG TRANSPORTER MFSC"/>
    <property type="match status" value="1"/>
</dbReference>
<accession>A0A7Z7VW86</accession>
<feature type="transmembrane region" description="Helical" evidence="10">
    <location>
        <begin position="112"/>
        <end position="132"/>
    </location>
</feature>
<reference evidence="13" key="1">
    <citation type="submission" date="2018-06" db="EMBL/GenBank/DDBJ databases">
        <authorList>
            <consortium name="Pathogen Informatics"/>
            <person name="Doyle S."/>
        </authorList>
    </citation>
    <scope>NUCLEOTIDE SEQUENCE [LARGE SCALE GENOMIC DNA]</scope>
    <source>
        <strain evidence="13">NCTC12218</strain>
    </source>
</reference>
<evidence type="ECO:0000256" key="1">
    <source>
        <dbReference type="ARBA" id="ARBA00004651"/>
    </source>
</evidence>
<comment type="similarity">
    <text evidence="3">Belongs to the major facilitator superfamily. EmrB family.</text>
</comment>
<evidence type="ECO:0000313" key="14">
    <source>
        <dbReference type="Proteomes" id="UP000264146"/>
    </source>
</evidence>
<feature type="transmembrane region" description="Helical" evidence="10">
    <location>
        <begin position="403"/>
        <end position="421"/>
    </location>
</feature>
<dbReference type="PRINTS" id="PR01036">
    <property type="entry name" value="TCRTETB"/>
</dbReference>
<dbReference type="AlphaFoldDB" id="A0A7Z7VW86"/>
<keyword evidence="4" id="KW-0813">Transport</keyword>
<evidence type="ECO:0000256" key="3">
    <source>
        <dbReference type="ARBA" id="ARBA00008537"/>
    </source>
</evidence>
<dbReference type="EMBL" id="LR962863">
    <property type="protein sequence ID" value="CAD7358662.1"/>
    <property type="molecule type" value="Genomic_DNA"/>
</dbReference>
<keyword evidence="7 10" id="KW-1133">Transmembrane helix</keyword>
<feature type="transmembrane region" description="Helical" evidence="10">
    <location>
        <begin position="15"/>
        <end position="35"/>
    </location>
</feature>
<dbReference type="CDD" id="cd17503">
    <property type="entry name" value="MFS_LmrB_MDR_like"/>
    <property type="match status" value="1"/>
</dbReference>
<feature type="transmembrane region" description="Helical" evidence="10">
    <location>
        <begin position="144"/>
        <end position="165"/>
    </location>
</feature>
<evidence type="ECO:0000313" key="12">
    <source>
        <dbReference type="EMBL" id="CAD7358662.1"/>
    </source>
</evidence>
<dbReference type="PROSITE" id="PS50850">
    <property type="entry name" value="MFS"/>
    <property type="match status" value="1"/>
</dbReference>
<feature type="domain" description="Major facilitator superfamily (MFS) profile" evidence="11">
    <location>
        <begin position="17"/>
        <end position="465"/>
    </location>
</feature>
<dbReference type="RefSeq" id="WP_016425954.1">
    <property type="nucleotide sequence ID" value="NZ_CABKRV010000002.1"/>
</dbReference>
<feature type="transmembrane region" description="Helical" evidence="10">
    <location>
        <begin position="83"/>
        <end position="106"/>
    </location>
</feature>
<dbReference type="Gene3D" id="1.20.1720.10">
    <property type="entry name" value="Multidrug resistance protein D"/>
    <property type="match status" value="1"/>
</dbReference>
<feature type="transmembrane region" description="Helical" evidence="10">
    <location>
        <begin position="202"/>
        <end position="221"/>
    </location>
</feature>
<evidence type="ECO:0000256" key="9">
    <source>
        <dbReference type="ARBA" id="ARBA00040594"/>
    </source>
</evidence>
<evidence type="ECO:0000256" key="5">
    <source>
        <dbReference type="ARBA" id="ARBA00022475"/>
    </source>
</evidence>
<feature type="transmembrane region" description="Helical" evidence="10">
    <location>
        <begin position="360"/>
        <end position="382"/>
    </location>
</feature>
<protein>
    <recommendedName>
        <fullName evidence="9">Quinolone resistance protein NorB</fullName>
    </recommendedName>
</protein>
<feature type="transmembrane region" description="Helical" evidence="10">
    <location>
        <begin position="441"/>
        <end position="460"/>
    </location>
</feature>
<name>A0A7Z7VW86_STASC</name>
<feature type="transmembrane region" description="Helical" evidence="10">
    <location>
        <begin position="307"/>
        <end position="328"/>
    </location>
</feature>
<organism evidence="13">
    <name type="scientific">Staphylococcus schleiferi</name>
    <dbReference type="NCBI Taxonomy" id="1295"/>
    <lineage>
        <taxon>Bacteria</taxon>
        <taxon>Bacillati</taxon>
        <taxon>Bacillota</taxon>
        <taxon>Bacilli</taxon>
        <taxon>Bacillales</taxon>
        <taxon>Staphylococcaceae</taxon>
        <taxon>Staphylococcus</taxon>
    </lineage>
</organism>
<dbReference type="EMBL" id="UHEF01000001">
    <property type="protein sequence ID" value="SUM86357.1"/>
    <property type="molecule type" value="Genomic_DNA"/>
</dbReference>
<keyword evidence="5" id="KW-1003">Cell membrane</keyword>
<dbReference type="Pfam" id="PF07690">
    <property type="entry name" value="MFS_1"/>
    <property type="match status" value="1"/>
</dbReference>
<evidence type="ECO:0000259" key="11">
    <source>
        <dbReference type="PROSITE" id="PS50850"/>
    </source>
</evidence>
<reference evidence="12 14" key="2">
    <citation type="submission" date="2020-11" db="EMBL/GenBank/DDBJ databases">
        <authorList>
            <consortium name="Pathogen Informatics"/>
        </authorList>
    </citation>
    <scope>NUCLEOTIDE SEQUENCE [LARGE SCALE GENOMIC DNA]</scope>
    <source>
        <strain evidence="12 14">NCTC12218</strain>
    </source>
</reference>
<dbReference type="GO" id="GO:0022857">
    <property type="term" value="F:transmembrane transporter activity"/>
    <property type="evidence" value="ECO:0007669"/>
    <property type="project" value="InterPro"/>
</dbReference>
<keyword evidence="6 10" id="KW-0812">Transmembrane</keyword>
<keyword evidence="8 10" id="KW-0472">Membrane</keyword>
<feature type="transmembrane region" description="Helical" evidence="10">
    <location>
        <begin position="55"/>
        <end position="74"/>
    </location>
</feature>
<dbReference type="InterPro" id="IPR011701">
    <property type="entry name" value="MFS"/>
</dbReference>
<dbReference type="NCBIfam" id="TIGR00711">
    <property type="entry name" value="efflux_EmrB"/>
    <property type="match status" value="1"/>
</dbReference>
<evidence type="ECO:0000313" key="13">
    <source>
        <dbReference type="EMBL" id="SUM86357.1"/>
    </source>
</evidence>
<gene>
    <name evidence="13" type="primary">emrB_1</name>
    <name evidence="13" type="ORF">NCTC12218_00243</name>
</gene>
<dbReference type="InterPro" id="IPR036259">
    <property type="entry name" value="MFS_trans_sf"/>
</dbReference>
<evidence type="ECO:0000256" key="8">
    <source>
        <dbReference type="ARBA" id="ARBA00023136"/>
    </source>
</evidence>
<sequence>MSDEATSNNSMQHHIPAIVMMMIGAFIAVLNQTLMTTVIPKIMEEFHLTSGTAQWLTTIFMLVNGIMIPITAYLTQRFSLRRLFFTAMLLFVVGSLLCMLAPNFTLLLVGRAIQAMGAGILMPLTQMFLFLVFPLEKRGMAMGLFGLVIGFAPAIGPTAAGWFVTAFDWRYLFLIILIISVIDLLFGYFKMMDLTELSKPKLDILSVILSTIGFGGLLFGFSSASQFGWGNPIIYLTLLVAVVALVTFVMRQLKLETPMLEIRVFQYRAFTIPISLVILMFLIFIGTLTILPIYMQTMRGLTPLQSGLILLPGGLVMGLLSPVTGKLYDIIGGRILAVSGMTLIFIGTLLLSFLNAESSITYIILSFLVMMLGNSGIMVPMTTEALNALPRELIPHGTAMNNTLRQISAAIGTGLLVTLLSQLAMGHGGSTVASHIFGLQWTYKVVAVLSLIGAFIALRVSKKESSN</sequence>
<dbReference type="Proteomes" id="UP000264146">
    <property type="component" value="Chromosome"/>
</dbReference>
<dbReference type="GO" id="GO:0005886">
    <property type="term" value="C:plasma membrane"/>
    <property type="evidence" value="ECO:0007669"/>
    <property type="project" value="UniProtKB-SubCell"/>
</dbReference>
<evidence type="ECO:0000256" key="2">
    <source>
        <dbReference type="ARBA" id="ARBA00007520"/>
    </source>
</evidence>
<dbReference type="GeneID" id="93789000"/>
<evidence type="ECO:0000256" key="10">
    <source>
        <dbReference type="SAM" id="Phobius"/>
    </source>
</evidence>
<dbReference type="InterPro" id="IPR004638">
    <property type="entry name" value="EmrB-like"/>
</dbReference>
<dbReference type="Gene3D" id="1.20.1250.20">
    <property type="entry name" value="MFS general substrate transporter like domains"/>
    <property type="match status" value="1"/>
</dbReference>
<proteinExistence type="inferred from homology"/>
<feature type="transmembrane region" description="Helical" evidence="10">
    <location>
        <begin position="233"/>
        <end position="250"/>
    </location>
</feature>
<feature type="transmembrane region" description="Helical" evidence="10">
    <location>
        <begin position="171"/>
        <end position="190"/>
    </location>
</feature>
<evidence type="ECO:0000256" key="4">
    <source>
        <dbReference type="ARBA" id="ARBA00022448"/>
    </source>
</evidence>